<proteinExistence type="predicted"/>
<evidence type="ECO:0008006" key="4">
    <source>
        <dbReference type="Google" id="ProtNLM"/>
    </source>
</evidence>
<protein>
    <recommendedName>
        <fullName evidence="4">Baseplate protein J-like domain-containing protein</fullName>
    </recommendedName>
</protein>
<dbReference type="Proteomes" id="UP001205861">
    <property type="component" value="Unassembled WGS sequence"/>
</dbReference>
<keyword evidence="3" id="KW-1185">Reference proteome</keyword>
<dbReference type="RefSeq" id="WP_258857933.1">
    <property type="nucleotide sequence ID" value="NZ_JANUGV010000006.1"/>
</dbReference>
<evidence type="ECO:0000256" key="1">
    <source>
        <dbReference type="SAM" id="MobiDB-lite"/>
    </source>
</evidence>
<reference evidence="2 3" key="1">
    <citation type="submission" date="2022-08" db="EMBL/GenBank/DDBJ databases">
        <title>Reclassification of Massilia species as members of the genera Telluria, Duganella, Pseudoduganella, Mokoshia gen. nov. and Zemynaea gen. nov. using orthogonal and non-orthogonal genome-based approaches.</title>
        <authorList>
            <person name="Bowman J.P."/>
        </authorList>
    </citation>
    <scope>NUCLEOTIDE SEQUENCE [LARGE SCALE GENOMIC DNA]</scope>
    <source>
        <strain evidence="2 3">JCM 31607</strain>
    </source>
</reference>
<evidence type="ECO:0000313" key="2">
    <source>
        <dbReference type="EMBL" id="MCS0610341.1"/>
    </source>
</evidence>
<comment type="caution">
    <text evidence="2">The sequence shown here is derived from an EMBL/GenBank/DDBJ whole genome shotgun (WGS) entry which is preliminary data.</text>
</comment>
<sequence>MSGPSTNANSRAARLAQALDPASCPVDARDSRDRLAFVAELARLVLYYDAQNRLAGDWQPFFLKDPAILLAAIGKTDYKAGHVQFVQLDQRFTSSGDGERIALINDLCRLLREAFVTLNRWLHFMQRGGRDYPLGAFLKKKIATSLSGQLWTMVACQQFLSIRTGNNPDGQVDRPDSATYQGFEAAWARDMPVWRPEGDPLADGWKTLCAAWLAMFDVLVQTVEQASVQFYAQVDNPTRFPDTALLIAFSALMDKQRALVNGYGQQHLDFYYSRVLQETPLAAQPDEVFVFLSLKAAAGTLALPQGAEFTAGTYPDNSDIVFTSDAPAEINRAAIASAWALYYQPQAPDPGLYLTDCGNPAQLPQPWAAFGDAGGTPLRQGFALASPMLLLQGGSRNITITLEFAAAPPAGLFDGATCYLSTGAAWLAVPSAQVSLTPTSIGIGLLATDPPIVAFTQPQDGLSSDWPMLRLLLGPSANLLEPPILSQVKIDVTVTDLSQLSLANDVSPLPDTGAAEMFGPVPALGNGFYVGSREVFAKPLETLGVTIHWDNLPADFAAYYQDYNTYLMSRPAPVPPLQTFDNSAFRGQWSLLLAQGWEPLLPTSRSPVEDSLAPTCLFQQAAPAPAAAPAPTAAPTPTPAPAVPPNLAQSTFRFAPSKDAPFPPVPDLARSALPPPLQATAGYLRFALQAPAWAFGYELYPKLVSHITLLNAQTLIDMARQPSLLSRIWASIKKFVAGIGAALKKIGAAVAAAFKKIGAWFKKILGKPAEDDAGTASTAQPTPAPGPALLEMPNTPYSPRQAGVSVDYTASSTATMSSAAPAAGAQPLQLFHVGPFQSWLAFDAEVAGGQGFAACTPGAAAGGLPLFPGVGGQGALYLELAGVSAACTLSLFLEVCSGAGGDSVGWFCWGATGWETVTLLEDGTDGLRRSGIVRLTLPAPTPCPVMASGNYWLALASGKTAPKVTLGYVQTQALRLRRADASMFAPGQVPHIDANAITAMRNQPPTIGAIVQPFPSGGGLPAETQDSFGGFASFYRRVAARLNHKDRCSSLRNYEDMAYGASQDLYFARASADDDGQVTVALVSRYASATLPNAWRPVMNAAELDTLQQYFAQRVSAMAQPCVAGFAHQEVTVKATLVIASDASPATLLAELGQWLRLYLSPWIDSDLAQMDMALGLTSSGVIAVLRSHPQVLSIAAFSLLGADGAALEPGAGGLFNPEPGAMFVTAMEHALSVASPDTPASPAGAGDDADAVAAGEEVAA</sequence>
<organism evidence="2 3">
    <name type="scientific">Massilia solisilvae</name>
    <dbReference type="NCBI Taxonomy" id="1811225"/>
    <lineage>
        <taxon>Bacteria</taxon>
        <taxon>Pseudomonadati</taxon>
        <taxon>Pseudomonadota</taxon>
        <taxon>Betaproteobacteria</taxon>
        <taxon>Burkholderiales</taxon>
        <taxon>Oxalobacteraceae</taxon>
        <taxon>Telluria group</taxon>
        <taxon>Massilia</taxon>
    </lineage>
</organism>
<evidence type="ECO:0000313" key="3">
    <source>
        <dbReference type="Proteomes" id="UP001205861"/>
    </source>
</evidence>
<gene>
    <name evidence="2" type="ORF">NX773_19420</name>
</gene>
<name>A0ABT2BPA5_9BURK</name>
<dbReference type="EMBL" id="JANUGV010000006">
    <property type="protein sequence ID" value="MCS0610341.1"/>
    <property type="molecule type" value="Genomic_DNA"/>
</dbReference>
<accession>A0ABT2BPA5</accession>
<feature type="region of interest" description="Disordered" evidence="1">
    <location>
        <begin position="1235"/>
        <end position="1261"/>
    </location>
</feature>